<evidence type="ECO:0000313" key="2">
    <source>
        <dbReference type="EMBL" id="KII62362.1"/>
    </source>
</evidence>
<organism evidence="2 3">
    <name type="scientific">Thelohanellus kitauei</name>
    <name type="common">Myxosporean</name>
    <dbReference type="NCBI Taxonomy" id="669202"/>
    <lineage>
        <taxon>Eukaryota</taxon>
        <taxon>Metazoa</taxon>
        <taxon>Cnidaria</taxon>
        <taxon>Myxozoa</taxon>
        <taxon>Myxosporea</taxon>
        <taxon>Bivalvulida</taxon>
        <taxon>Platysporina</taxon>
        <taxon>Myxobolidae</taxon>
        <taxon>Thelohanellus</taxon>
    </lineage>
</organism>
<dbReference type="AlphaFoldDB" id="A0A0C2IZW1"/>
<reference evidence="2 3" key="1">
    <citation type="journal article" date="2014" name="Genome Biol. Evol.">
        <title>The genome of the myxosporean Thelohanellus kitauei shows adaptations to nutrient acquisition within its fish host.</title>
        <authorList>
            <person name="Yang Y."/>
            <person name="Xiong J."/>
            <person name="Zhou Z."/>
            <person name="Huo F."/>
            <person name="Miao W."/>
            <person name="Ran C."/>
            <person name="Liu Y."/>
            <person name="Zhang J."/>
            <person name="Feng J."/>
            <person name="Wang M."/>
            <person name="Wang M."/>
            <person name="Wang L."/>
            <person name="Yao B."/>
        </authorList>
    </citation>
    <scope>NUCLEOTIDE SEQUENCE [LARGE SCALE GENOMIC DNA]</scope>
    <source>
        <strain evidence="2">Wuqing</strain>
    </source>
</reference>
<sequence>MRENIELSSPDEKERSRHPRYVSYYISDITNEIIDNEETNTSQHTTNQIQSKIEVLEYEVSILNADIIRIREENRRMRIYLDDTDEEIKEYEKQIHELEEVSHGIVDNDKRKLLVLLDRYIENLNANILHRYNVNMTHNDNIQYITDAETRIQDIKNEISKLKEIKQKENFRNHCKI</sequence>
<evidence type="ECO:0000256" key="1">
    <source>
        <dbReference type="SAM" id="Coils"/>
    </source>
</evidence>
<accession>A0A0C2IZW1</accession>
<comment type="caution">
    <text evidence="2">The sequence shown here is derived from an EMBL/GenBank/DDBJ whole genome shotgun (WGS) entry which is preliminary data.</text>
</comment>
<feature type="coiled-coil region" evidence="1">
    <location>
        <begin position="74"/>
        <end position="108"/>
    </location>
</feature>
<name>A0A0C2IZW1_THEKT</name>
<protein>
    <submittedName>
        <fullName evidence="2">Uncharacterized protein</fullName>
    </submittedName>
</protein>
<evidence type="ECO:0000313" key="3">
    <source>
        <dbReference type="Proteomes" id="UP000031668"/>
    </source>
</evidence>
<proteinExistence type="predicted"/>
<feature type="coiled-coil region" evidence="1">
    <location>
        <begin position="145"/>
        <end position="172"/>
    </location>
</feature>
<keyword evidence="1" id="KW-0175">Coiled coil</keyword>
<dbReference type="Proteomes" id="UP000031668">
    <property type="component" value="Unassembled WGS sequence"/>
</dbReference>
<gene>
    <name evidence="2" type="ORF">RF11_06096</name>
</gene>
<dbReference type="EMBL" id="JWZT01005003">
    <property type="protein sequence ID" value="KII62362.1"/>
    <property type="molecule type" value="Genomic_DNA"/>
</dbReference>
<keyword evidence="3" id="KW-1185">Reference proteome</keyword>